<evidence type="ECO:0000313" key="5">
    <source>
        <dbReference type="Proteomes" id="UP000199069"/>
    </source>
</evidence>
<dbReference type="Gene3D" id="3.90.280.10">
    <property type="entry name" value="PEBP-like"/>
    <property type="match status" value="1"/>
</dbReference>
<dbReference type="InterPro" id="IPR036610">
    <property type="entry name" value="PEBP-like_sf"/>
</dbReference>
<reference evidence="4 5" key="1">
    <citation type="submission" date="2015-07" db="EMBL/GenBank/DDBJ databases">
        <authorList>
            <person name="Cajimat M.N.B."/>
            <person name="Milazzo M.L."/>
            <person name="Fulhorst C.F."/>
        </authorList>
    </citation>
    <scope>NUCLEOTIDE SEQUENCE [LARGE SCALE GENOMIC DNA]</scope>
    <source>
        <strain evidence="4">Single colony</strain>
    </source>
</reference>
<evidence type="ECO:0000259" key="3">
    <source>
        <dbReference type="PROSITE" id="PS51462"/>
    </source>
</evidence>
<proteinExistence type="predicted"/>
<dbReference type="AlphaFoldDB" id="A0A0K3CKN4"/>
<dbReference type="InterPro" id="IPR000086">
    <property type="entry name" value="NUDIX_hydrolase_dom"/>
</dbReference>
<protein>
    <submittedName>
        <fullName evidence="4">BY PROTMAP: gi|342321355|gb|EGU13289.1| ADP-ribose pyrophosphatase [Rhodotorula glutinis ATCC 204091]</fullName>
    </submittedName>
</protein>
<dbReference type="PANTHER" id="PTHR11839">
    <property type="entry name" value="UDP/ADP-SUGAR PYROPHOSPHATASE"/>
    <property type="match status" value="1"/>
</dbReference>
<dbReference type="GO" id="GO:0005634">
    <property type="term" value="C:nucleus"/>
    <property type="evidence" value="ECO:0007669"/>
    <property type="project" value="TreeGrafter"/>
</dbReference>
<dbReference type="Pfam" id="PF01161">
    <property type="entry name" value="PBP"/>
    <property type="match status" value="1"/>
</dbReference>
<dbReference type="SUPFAM" id="SSF49777">
    <property type="entry name" value="PEBP-like"/>
    <property type="match status" value="1"/>
</dbReference>
<dbReference type="InterPro" id="IPR015797">
    <property type="entry name" value="NUDIX_hydrolase-like_dom_sf"/>
</dbReference>
<keyword evidence="5" id="KW-1185">Reference proteome</keyword>
<dbReference type="CDD" id="cd00866">
    <property type="entry name" value="PEBP_euk"/>
    <property type="match status" value="1"/>
</dbReference>
<organism evidence="4 5">
    <name type="scientific">Rhodotorula toruloides</name>
    <name type="common">Yeast</name>
    <name type="synonym">Rhodosporidium toruloides</name>
    <dbReference type="NCBI Taxonomy" id="5286"/>
    <lineage>
        <taxon>Eukaryota</taxon>
        <taxon>Fungi</taxon>
        <taxon>Dikarya</taxon>
        <taxon>Basidiomycota</taxon>
        <taxon>Pucciniomycotina</taxon>
        <taxon>Microbotryomycetes</taxon>
        <taxon>Sporidiobolales</taxon>
        <taxon>Sporidiobolaceae</taxon>
        <taxon>Rhodotorula</taxon>
    </lineage>
</organism>
<dbReference type="GO" id="GO:0006753">
    <property type="term" value="P:nucleoside phosphate metabolic process"/>
    <property type="evidence" value="ECO:0007669"/>
    <property type="project" value="TreeGrafter"/>
</dbReference>
<dbReference type="PROSITE" id="PS51462">
    <property type="entry name" value="NUDIX"/>
    <property type="match status" value="1"/>
</dbReference>
<dbReference type="Pfam" id="PF00293">
    <property type="entry name" value="NUDIX"/>
    <property type="match status" value="1"/>
</dbReference>
<dbReference type="CDD" id="cd18888">
    <property type="entry name" value="NUDIX_ADPRase_Nudt5"/>
    <property type="match status" value="1"/>
</dbReference>
<sequence>MATSSLPKVKPYSQGQAKIRNSEPMKEGKWIGLEKIDWTDEDGKERVWEMAVRKTTSEGGIDAVAIAALLKHPSKPVSLPIILQYRPPIRNICVELPAGLIDKGESPEKSAIRELYEETGYGGKEFEGRIKVLEVGSTIVSDPGMSKANMSLVTLQVELREGEEEPTPHLDEGEHIDVRVVPVAELYSHLQAFEELGYTVDARLHHYAAGIEAAKKLFAQGSEKLELVQPALPSRWCPTHREEEKVDPLVHRRAAQVWRLCRYSTSNDIQWLQTRTRAQLSRESGRRASSSFVPHPPLLTRFSSSLGSATPSHTLSASLSPFFFSRSLEKGGLLGSSLIPNSFTPKVTIHATYPSSGNVVIGSTYAIDQTQDEPTVSFNAPPGKESKFTVVLADPDAPSREDPKWAPFRHWVLADVVPGKAAGTTVATYMGPAPPQGTGSHRYVFLLYAQPWDHTPTLPNDSDDRPSFDVGKFAKDNELDLIGATFFYAEKK</sequence>
<dbReference type="GO" id="GO:0047631">
    <property type="term" value="F:ADP-ribose diphosphatase activity"/>
    <property type="evidence" value="ECO:0007669"/>
    <property type="project" value="TreeGrafter"/>
</dbReference>
<dbReference type="InterPro" id="IPR035810">
    <property type="entry name" value="PEBP_euk"/>
</dbReference>
<dbReference type="Gene3D" id="3.90.79.10">
    <property type="entry name" value="Nucleoside Triphosphate Pyrophosphohydrolase"/>
    <property type="match status" value="1"/>
</dbReference>
<dbReference type="InterPro" id="IPR008914">
    <property type="entry name" value="PEBP"/>
</dbReference>
<dbReference type="STRING" id="5286.A0A0K3CKN4"/>
<keyword evidence="1" id="KW-0378">Hydrolase</keyword>
<dbReference type="FunFam" id="3.90.79.10:FF:000016">
    <property type="entry name" value="ADP-sugar pyrophosphatase isoform X1"/>
    <property type="match status" value="1"/>
</dbReference>
<gene>
    <name evidence="4" type="primary">FGENESH: predicted gene_9.212</name>
    <name evidence="4" type="ORF">BN2166_0048660</name>
</gene>
<evidence type="ECO:0000256" key="1">
    <source>
        <dbReference type="ARBA" id="ARBA00022801"/>
    </source>
</evidence>
<dbReference type="EMBL" id="CWKI01000009">
    <property type="protein sequence ID" value="CTR09005.1"/>
    <property type="molecule type" value="Genomic_DNA"/>
</dbReference>
<accession>A0A0K3CKN4</accession>
<dbReference type="GO" id="GO:0019693">
    <property type="term" value="P:ribose phosphate metabolic process"/>
    <property type="evidence" value="ECO:0007669"/>
    <property type="project" value="TreeGrafter"/>
</dbReference>
<dbReference type="Proteomes" id="UP000199069">
    <property type="component" value="Unassembled WGS sequence"/>
</dbReference>
<feature type="domain" description="Nudix hydrolase" evidence="3">
    <location>
        <begin position="59"/>
        <end position="204"/>
    </location>
</feature>
<feature type="region of interest" description="Disordered" evidence="2">
    <location>
        <begin position="1"/>
        <end position="25"/>
    </location>
</feature>
<dbReference type="PANTHER" id="PTHR11839:SF26">
    <property type="entry name" value="ADP-RIBOSE DIPHOSPHATASE"/>
    <property type="match status" value="1"/>
</dbReference>
<evidence type="ECO:0000256" key="2">
    <source>
        <dbReference type="SAM" id="MobiDB-lite"/>
    </source>
</evidence>
<evidence type="ECO:0000313" key="4">
    <source>
        <dbReference type="EMBL" id="CTR09005.1"/>
    </source>
</evidence>
<dbReference type="SUPFAM" id="SSF55811">
    <property type="entry name" value="Nudix"/>
    <property type="match status" value="1"/>
</dbReference>
<name>A0A0K3CKN4_RHOTO</name>